<feature type="transmembrane region" description="Helical" evidence="1">
    <location>
        <begin position="48"/>
        <end position="80"/>
    </location>
</feature>
<dbReference type="Proteomes" id="UP000179037">
    <property type="component" value="Unassembled WGS sequence"/>
</dbReference>
<dbReference type="AlphaFoldDB" id="A0A1F6U286"/>
<name>A0A1F6U286_9PROT</name>
<accession>A0A1F6U286</accession>
<dbReference type="EMBL" id="MFTC01000041">
    <property type="protein sequence ID" value="OGI51476.1"/>
    <property type="molecule type" value="Genomic_DNA"/>
</dbReference>
<gene>
    <name evidence="2" type="ORF">A3A87_02985</name>
</gene>
<evidence type="ECO:0000256" key="1">
    <source>
        <dbReference type="SAM" id="Phobius"/>
    </source>
</evidence>
<evidence type="ECO:0000313" key="3">
    <source>
        <dbReference type="Proteomes" id="UP000179037"/>
    </source>
</evidence>
<organism evidence="2 3">
    <name type="scientific">Candidatus Muproteobacteria bacterium RIFCSPLOWO2_01_FULL_60_18</name>
    <dbReference type="NCBI Taxonomy" id="1817768"/>
    <lineage>
        <taxon>Bacteria</taxon>
        <taxon>Pseudomonadati</taxon>
        <taxon>Pseudomonadota</taxon>
        <taxon>Candidatus Muproteobacteria</taxon>
    </lineage>
</organism>
<sequence>MNNANWKTHAFSLATTLGAAYVFCAIFDALFPPFGLLAWLAPASPWPITGSLTAFITGFVLFTAAGFVLGALYGAAWGFWSKRLK</sequence>
<keyword evidence="1" id="KW-1133">Transmembrane helix</keyword>
<reference evidence="2 3" key="1">
    <citation type="journal article" date="2016" name="Nat. Commun.">
        <title>Thousands of microbial genomes shed light on interconnected biogeochemical processes in an aquifer system.</title>
        <authorList>
            <person name="Anantharaman K."/>
            <person name="Brown C.T."/>
            <person name="Hug L.A."/>
            <person name="Sharon I."/>
            <person name="Castelle C.J."/>
            <person name="Probst A.J."/>
            <person name="Thomas B.C."/>
            <person name="Singh A."/>
            <person name="Wilkins M.J."/>
            <person name="Karaoz U."/>
            <person name="Brodie E.L."/>
            <person name="Williams K.H."/>
            <person name="Hubbard S.S."/>
            <person name="Banfield J.F."/>
        </authorList>
    </citation>
    <scope>NUCLEOTIDE SEQUENCE [LARGE SCALE GENOMIC DNA]</scope>
</reference>
<keyword evidence="1" id="KW-0812">Transmembrane</keyword>
<evidence type="ECO:0000313" key="2">
    <source>
        <dbReference type="EMBL" id="OGI51476.1"/>
    </source>
</evidence>
<proteinExistence type="predicted"/>
<dbReference type="STRING" id="1817768.A3A87_02985"/>
<protein>
    <submittedName>
        <fullName evidence="2">Uncharacterized protein</fullName>
    </submittedName>
</protein>
<keyword evidence="1" id="KW-0472">Membrane</keyword>
<comment type="caution">
    <text evidence="2">The sequence shown here is derived from an EMBL/GenBank/DDBJ whole genome shotgun (WGS) entry which is preliminary data.</text>
</comment>